<feature type="region of interest" description="Disordered" evidence="4">
    <location>
        <begin position="400"/>
        <end position="448"/>
    </location>
</feature>
<feature type="region of interest" description="Disordered" evidence="4">
    <location>
        <begin position="769"/>
        <end position="796"/>
    </location>
</feature>
<feature type="compositionally biased region" description="Low complexity" evidence="4">
    <location>
        <begin position="690"/>
        <end position="701"/>
    </location>
</feature>
<dbReference type="AlphaFoldDB" id="A0A2V0NY66"/>
<comment type="subcellular location">
    <subcellularLocation>
        <location evidence="1">Nucleus</location>
        <location evidence="1">Nucleolus</location>
    </subcellularLocation>
</comment>
<sequence>MSKRRAPQQAPAAAPPGRGKRRKKGRKGDVYEADDSDPEEEKHADRYDAVENYEYEMPSDFEDEEIDEDMAFTAEDRERYAGWFGDEDGGGGGGGGGGAAAAAAAGGRRAGRGEFADLEESSGEEGDGDGGEGEEDWDDGEAFQGASDEEALLGGDEETEDDDEEEDGEEGDDEKYRDMLASALGAAPRGEGPAAPRRRAAPRVVAEAYPESEFHGGGAAADGAGGGGGELRLSDLMAGLGEGRAKLGASRKLLERLERRGGPVEAPLPRAVRERQERKAGYEATAKDVTKWQPVVKANREAPTLRFTSARHEVPDRGASTAALLEGFRPEGDMEAEVAALLEKAGAAGAAAMAEAERALGEQGLSPEERRERAARLAKMRNVLYYAEQKAKRLAKIKSKEFHRRANKAAKRAATRALANGGPAGADGDGSDGGEAAGARRAAREEAEFERARERLTLKHRNTSRWARRALKRGVDVMDAGTKAALAEQQALGVALRRRIEGRGSGSDGGSDGGSTSASEGEGGGGGGAAGRARREVLGILGDLGGSGPAGAAGDDAGEKGGLFSLPFMRRALEKQRAEAAAEAAALLRDLEGGGEGEEAEEGAAVGRLRFGGPSAGAASAAAARRGAAAAADGGGSGSDDEEDAEAKAERLGRRLRGEPEPAEANAAAAAAAAAAGGRKGQRDGGGGAALPARGLRRGAATVETTGPLDVDTADLGPATPDPRAAAAAAAAAAGKGAAAAGGRKARGGGGGGDAVLAAASAHNAAASGDDWLFGGKGGQQAQQGQQQQQQGQGHAFVAASTFGGARAGFVFKRGPRGVGYYREAPKQPSQAAAAAAAAKQQQARGGKAPAAAVAAAAEDGSDGEGATAAATAAAGRKQRQQQQRQAHAADGGAAAADAAAAAAAAGADADGGVGHHMAPLSGDADAQRALLARAFASDDVAADFEAEKAAEVEEQLPKEEAPGLMPGWGLWADQQREPKWMAEARAKAARKKEAAAASRRDAKLAHVVIAEKWDKKAAKYCAPALPFPFRSADAYEHGLRQPLGRDVNPDAAFRNLTRPAVIKAAGVVIDPLRYSKGAADYGAGAAAKARGVVTVAGGVPLRGEGPGAGAGGGAAGAAKKAKAKKGGGKAR</sequence>
<evidence type="ECO:0000256" key="4">
    <source>
        <dbReference type="SAM" id="MobiDB-lite"/>
    </source>
</evidence>
<dbReference type="EMBL" id="BDRX01000017">
    <property type="protein sequence ID" value="GBF90520.1"/>
    <property type="molecule type" value="Genomic_DNA"/>
</dbReference>
<dbReference type="PANTHER" id="PTHR14150:SF12">
    <property type="entry name" value="U3 SMALL NUCLEOLAR RNA-ASSOCIATED PROTEIN 14 HOMOLOG A"/>
    <property type="match status" value="1"/>
</dbReference>
<organism evidence="5 6">
    <name type="scientific">Raphidocelis subcapitata</name>
    <dbReference type="NCBI Taxonomy" id="307507"/>
    <lineage>
        <taxon>Eukaryota</taxon>
        <taxon>Viridiplantae</taxon>
        <taxon>Chlorophyta</taxon>
        <taxon>core chlorophytes</taxon>
        <taxon>Chlorophyceae</taxon>
        <taxon>CS clade</taxon>
        <taxon>Sphaeropleales</taxon>
        <taxon>Selenastraceae</taxon>
        <taxon>Raphidocelis</taxon>
    </lineage>
</organism>
<accession>A0A2V0NY66</accession>
<feature type="region of interest" description="Disordered" evidence="4">
    <location>
        <begin position="1"/>
        <end position="204"/>
    </location>
</feature>
<dbReference type="GO" id="GO:0032040">
    <property type="term" value="C:small-subunit processome"/>
    <property type="evidence" value="ECO:0007669"/>
    <property type="project" value="InterPro"/>
</dbReference>
<reference evidence="5 6" key="1">
    <citation type="journal article" date="2018" name="Sci. Rep.">
        <title>Raphidocelis subcapitata (=Pseudokirchneriella subcapitata) provides an insight into genome evolution and environmental adaptations in the Sphaeropleales.</title>
        <authorList>
            <person name="Suzuki S."/>
            <person name="Yamaguchi H."/>
            <person name="Nakajima N."/>
            <person name="Kawachi M."/>
        </authorList>
    </citation>
    <scope>NUCLEOTIDE SEQUENCE [LARGE SCALE GENOMIC DNA]</scope>
    <source>
        <strain evidence="5 6">NIES-35</strain>
    </source>
</reference>
<feature type="region of interest" description="Disordered" evidence="4">
    <location>
        <begin position="501"/>
        <end position="531"/>
    </location>
</feature>
<feature type="compositionally biased region" description="Acidic residues" evidence="4">
    <location>
        <begin position="116"/>
        <end position="173"/>
    </location>
</feature>
<dbReference type="Proteomes" id="UP000247498">
    <property type="component" value="Unassembled WGS sequence"/>
</dbReference>
<dbReference type="Pfam" id="PF04615">
    <property type="entry name" value="Utp14"/>
    <property type="match status" value="1"/>
</dbReference>
<feature type="compositionally biased region" description="Gly residues" evidence="4">
    <location>
        <begin position="521"/>
        <end position="530"/>
    </location>
</feature>
<feature type="compositionally biased region" description="Basic and acidic residues" evidence="4">
    <location>
        <begin position="40"/>
        <end position="49"/>
    </location>
</feature>
<dbReference type="STRING" id="307507.A0A2V0NY66"/>
<feature type="region of interest" description="Disordered" evidence="4">
    <location>
        <begin position="629"/>
        <end position="723"/>
    </location>
</feature>
<dbReference type="OrthoDB" id="277439at2759"/>
<comment type="caution">
    <text evidence="5">The sequence shown here is derived from an EMBL/GenBank/DDBJ whole genome shotgun (WGS) entry which is preliminary data.</text>
</comment>
<evidence type="ECO:0008006" key="7">
    <source>
        <dbReference type="Google" id="ProtNLM"/>
    </source>
</evidence>
<keyword evidence="2" id="KW-0597">Phosphoprotein</keyword>
<feature type="compositionally biased region" description="Low complexity" evidence="4">
    <location>
        <begin position="186"/>
        <end position="195"/>
    </location>
</feature>
<feature type="compositionally biased region" description="Gly residues" evidence="4">
    <location>
        <begin position="90"/>
        <end position="99"/>
    </location>
</feature>
<feature type="compositionally biased region" description="Low complexity" evidence="4">
    <location>
        <begin position="663"/>
        <end position="677"/>
    </location>
</feature>
<feature type="region of interest" description="Disordered" evidence="4">
    <location>
        <begin position="855"/>
        <end position="893"/>
    </location>
</feature>
<keyword evidence="3" id="KW-0539">Nucleus</keyword>
<feature type="compositionally biased region" description="Acidic residues" evidence="4">
    <location>
        <begin position="51"/>
        <end position="70"/>
    </location>
</feature>
<dbReference type="InParanoid" id="A0A2V0NY66"/>
<feature type="compositionally biased region" description="Gly residues" evidence="4">
    <location>
        <begin position="503"/>
        <end position="513"/>
    </location>
</feature>
<evidence type="ECO:0000313" key="5">
    <source>
        <dbReference type="EMBL" id="GBF90520.1"/>
    </source>
</evidence>
<feature type="compositionally biased region" description="Basic residues" evidence="4">
    <location>
        <begin position="1120"/>
        <end position="1132"/>
    </location>
</feature>
<dbReference type="PANTHER" id="PTHR14150">
    <property type="entry name" value="U3 SMALL NUCLEOLAR RNA-ASSOCIATED PROTEIN 14"/>
    <property type="match status" value="1"/>
</dbReference>
<evidence type="ECO:0000313" key="6">
    <source>
        <dbReference type="Proteomes" id="UP000247498"/>
    </source>
</evidence>
<feature type="compositionally biased region" description="Low complexity" evidence="4">
    <location>
        <begin position="7"/>
        <end position="17"/>
    </location>
</feature>
<proteinExistence type="predicted"/>
<feature type="compositionally biased region" description="Low complexity" evidence="4">
    <location>
        <begin position="780"/>
        <end position="794"/>
    </location>
</feature>
<feature type="compositionally biased region" description="Gly residues" evidence="4">
    <location>
        <begin position="422"/>
        <end position="436"/>
    </location>
</feature>
<name>A0A2V0NY66_9CHLO</name>
<gene>
    <name evidence="5" type="ORF">Rsub_03516</name>
</gene>
<dbReference type="GO" id="GO:0006364">
    <property type="term" value="P:rRNA processing"/>
    <property type="evidence" value="ECO:0007669"/>
    <property type="project" value="InterPro"/>
</dbReference>
<feature type="compositionally biased region" description="Basic residues" evidence="4">
    <location>
        <begin position="400"/>
        <end position="414"/>
    </location>
</feature>
<dbReference type="InterPro" id="IPR006709">
    <property type="entry name" value="SSU_processome_Utp14"/>
</dbReference>
<feature type="compositionally biased region" description="Gly residues" evidence="4">
    <location>
        <begin position="1105"/>
        <end position="1116"/>
    </location>
</feature>
<keyword evidence="6" id="KW-1185">Reference proteome</keyword>
<evidence type="ECO:0000256" key="2">
    <source>
        <dbReference type="ARBA" id="ARBA00022553"/>
    </source>
</evidence>
<evidence type="ECO:0000256" key="1">
    <source>
        <dbReference type="ARBA" id="ARBA00004604"/>
    </source>
</evidence>
<evidence type="ECO:0000256" key="3">
    <source>
        <dbReference type="ARBA" id="ARBA00023242"/>
    </source>
</evidence>
<dbReference type="FunCoup" id="A0A2V0NY66">
    <property type="interactions" value="1655"/>
</dbReference>
<protein>
    <recommendedName>
        <fullName evidence="7">U3 small nucleolar RNA-associated protein</fullName>
    </recommendedName>
</protein>
<feature type="compositionally biased region" description="Basic and acidic residues" evidence="4">
    <location>
        <begin position="646"/>
        <end position="660"/>
    </location>
</feature>
<feature type="region of interest" description="Disordered" evidence="4">
    <location>
        <begin position="1105"/>
        <end position="1132"/>
    </location>
</feature>